<gene>
    <name evidence="3" type="ORF">LIER_42938</name>
</gene>
<dbReference type="InterPro" id="IPR055281">
    <property type="entry name" value="GIR1-2/SIED1"/>
</dbReference>
<dbReference type="PANTHER" id="PTHR33177:SF79">
    <property type="entry name" value="LITAF DOMAIN-CONTAINING PROTEIN"/>
    <property type="match status" value="1"/>
</dbReference>
<feature type="region of interest" description="Disordered" evidence="1">
    <location>
        <begin position="1"/>
        <end position="62"/>
    </location>
</feature>
<evidence type="ECO:0000256" key="1">
    <source>
        <dbReference type="SAM" id="MobiDB-lite"/>
    </source>
</evidence>
<sequence length="116" mass="12952">MSQRNQNNRPILDLKLNLSLPPPRRNLHMNESPNQSPPTTSPESSSVSSEVLNNNHDNSTTETTLSMVLVGCPNCLLYVMLSEKDPKCPKCKSSVLLNVSQDHTNNSTKRTTKKNY</sequence>
<comment type="caution">
    <text evidence="3">The sequence shown here is derived from an EMBL/GenBank/DDBJ whole genome shotgun (WGS) entry which is preliminary data.</text>
</comment>
<dbReference type="Pfam" id="PF24747">
    <property type="entry name" value="Zn-ribbon_GIR1"/>
    <property type="match status" value="1"/>
</dbReference>
<evidence type="ECO:0000313" key="4">
    <source>
        <dbReference type="Proteomes" id="UP001454036"/>
    </source>
</evidence>
<dbReference type="Proteomes" id="UP001454036">
    <property type="component" value="Unassembled WGS sequence"/>
</dbReference>
<evidence type="ECO:0000313" key="3">
    <source>
        <dbReference type="EMBL" id="GAA0147100.1"/>
    </source>
</evidence>
<dbReference type="AlphaFoldDB" id="A0AAV3P673"/>
<evidence type="ECO:0000259" key="2">
    <source>
        <dbReference type="Pfam" id="PF24747"/>
    </source>
</evidence>
<protein>
    <recommendedName>
        <fullName evidence="2">GIR1-like zinc ribbon domain-containing protein</fullName>
    </recommendedName>
</protein>
<dbReference type="EMBL" id="BAABME010031786">
    <property type="protein sequence ID" value="GAA0147100.1"/>
    <property type="molecule type" value="Genomic_DNA"/>
</dbReference>
<dbReference type="InterPro" id="IPR056440">
    <property type="entry name" value="Zn-ribbon_GIR1"/>
</dbReference>
<accession>A0AAV3P673</accession>
<reference evidence="3 4" key="1">
    <citation type="submission" date="2024-01" db="EMBL/GenBank/DDBJ databases">
        <title>The complete chloroplast genome sequence of Lithospermum erythrorhizon: insights into the phylogenetic relationship among Boraginaceae species and the maternal lineages of purple gromwells.</title>
        <authorList>
            <person name="Okada T."/>
            <person name="Watanabe K."/>
        </authorList>
    </citation>
    <scope>NUCLEOTIDE SEQUENCE [LARGE SCALE GENOMIC DNA]</scope>
</reference>
<feature type="domain" description="GIR1-like zinc ribbon" evidence="2">
    <location>
        <begin position="66"/>
        <end position="98"/>
    </location>
</feature>
<keyword evidence="4" id="KW-1185">Reference proteome</keyword>
<name>A0AAV3P673_LITER</name>
<feature type="compositionally biased region" description="Low complexity" evidence="1">
    <location>
        <begin position="41"/>
        <end position="55"/>
    </location>
</feature>
<proteinExistence type="predicted"/>
<dbReference type="PANTHER" id="PTHR33177">
    <property type="entry name" value="PUTATIVE-RELATED"/>
    <property type="match status" value="1"/>
</dbReference>
<organism evidence="3 4">
    <name type="scientific">Lithospermum erythrorhizon</name>
    <name type="common">Purple gromwell</name>
    <name type="synonym">Lithospermum officinale var. erythrorhizon</name>
    <dbReference type="NCBI Taxonomy" id="34254"/>
    <lineage>
        <taxon>Eukaryota</taxon>
        <taxon>Viridiplantae</taxon>
        <taxon>Streptophyta</taxon>
        <taxon>Embryophyta</taxon>
        <taxon>Tracheophyta</taxon>
        <taxon>Spermatophyta</taxon>
        <taxon>Magnoliopsida</taxon>
        <taxon>eudicotyledons</taxon>
        <taxon>Gunneridae</taxon>
        <taxon>Pentapetalae</taxon>
        <taxon>asterids</taxon>
        <taxon>lamiids</taxon>
        <taxon>Boraginales</taxon>
        <taxon>Boraginaceae</taxon>
        <taxon>Boraginoideae</taxon>
        <taxon>Lithospermeae</taxon>
        <taxon>Lithospermum</taxon>
    </lineage>
</organism>